<organism evidence="2 3">
    <name type="scientific">Kitasatospora saccharophila</name>
    <dbReference type="NCBI Taxonomy" id="407973"/>
    <lineage>
        <taxon>Bacteria</taxon>
        <taxon>Bacillati</taxon>
        <taxon>Actinomycetota</taxon>
        <taxon>Actinomycetes</taxon>
        <taxon>Kitasatosporales</taxon>
        <taxon>Streptomycetaceae</taxon>
        <taxon>Kitasatospora</taxon>
    </lineage>
</organism>
<dbReference type="RefSeq" id="WP_344555582.1">
    <property type="nucleotide sequence ID" value="NZ_BAAANS010000042.1"/>
</dbReference>
<dbReference type="EMBL" id="BAAANS010000042">
    <property type="protein sequence ID" value="GAA2112060.1"/>
    <property type="molecule type" value="Genomic_DNA"/>
</dbReference>
<dbReference type="Gene3D" id="3.40.630.30">
    <property type="match status" value="1"/>
</dbReference>
<reference evidence="2 3" key="1">
    <citation type="journal article" date="2019" name="Int. J. Syst. Evol. Microbiol.">
        <title>The Global Catalogue of Microorganisms (GCM) 10K type strain sequencing project: providing services to taxonomists for standard genome sequencing and annotation.</title>
        <authorList>
            <consortium name="The Broad Institute Genomics Platform"/>
            <consortium name="The Broad Institute Genome Sequencing Center for Infectious Disease"/>
            <person name="Wu L."/>
            <person name="Ma J."/>
        </authorList>
    </citation>
    <scope>NUCLEOTIDE SEQUENCE [LARGE SCALE GENOMIC DNA]</scope>
    <source>
        <strain evidence="2 3">JCM 14559</strain>
    </source>
</reference>
<dbReference type="InterPro" id="IPR016181">
    <property type="entry name" value="Acyl_CoA_acyltransferase"/>
</dbReference>
<evidence type="ECO:0000313" key="3">
    <source>
        <dbReference type="Proteomes" id="UP001500897"/>
    </source>
</evidence>
<evidence type="ECO:0000313" key="2">
    <source>
        <dbReference type="EMBL" id="GAA2112060.1"/>
    </source>
</evidence>
<protein>
    <submittedName>
        <fullName evidence="2">GNAT family N-acetyltransferase</fullName>
    </submittedName>
</protein>
<feature type="domain" description="N-acetyltransferase" evidence="1">
    <location>
        <begin position="9"/>
        <end position="177"/>
    </location>
</feature>
<dbReference type="Proteomes" id="UP001500897">
    <property type="component" value="Unassembled WGS sequence"/>
</dbReference>
<gene>
    <name evidence="2" type="ORF">GCM10009759_54490</name>
</gene>
<dbReference type="SUPFAM" id="SSF55729">
    <property type="entry name" value="Acyl-CoA N-acyltransferases (Nat)"/>
    <property type="match status" value="1"/>
</dbReference>
<name>A0ABN2XGS5_9ACTN</name>
<sequence>MQDFVLDTVTDPDAAAQALDVIAPLYGQVFAEPPYFEGPRDLAGFLKGYEAFRSMPGFRLVLACSGETLAGFAFGLLLQSDSRWWTGLDLDDSFTREDGHRTFVIREIAVGPEWRRQGLGRALHAEVVGGTSAERTTLAVRPEAEAATKMYAALGYRDLGTKEPAGEGDPVYRYMIR</sequence>
<keyword evidence="3" id="KW-1185">Reference proteome</keyword>
<comment type="caution">
    <text evidence="2">The sequence shown here is derived from an EMBL/GenBank/DDBJ whole genome shotgun (WGS) entry which is preliminary data.</text>
</comment>
<evidence type="ECO:0000259" key="1">
    <source>
        <dbReference type="PROSITE" id="PS51186"/>
    </source>
</evidence>
<dbReference type="PROSITE" id="PS51186">
    <property type="entry name" value="GNAT"/>
    <property type="match status" value="1"/>
</dbReference>
<dbReference type="InterPro" id="IPR000182">
    <property type="entry name" value="GNAT_dom"/>
</dbReference>
<proteinExistence type="predicted"/>
<accession>A0ABN2XGS5</accession>
<dbReference type="Pfam" id="PF00583">
    <property type="entry name" value="Acetyltransf_1"/>
    <property type="match status" value="1"/>
</dbReference>
<dbReference type="CDD" id="cd04301">
    <property type="entry name" value="NAT_SF"/>
    <property type="match status" value="1"/>
</dbReference>